<dbReference type="Proteomes" id="UP000238479">
    <property type="component" value="Chromosome 3"/>
</dbReference>
<organism evidence="1 2">
    <name type="scientific">Rosa chinensis</name>
    <name type="common">China rose</name>
    <dbReference type="NCBI Taxonomy" id="74649"/>
    <lineage>
        <taxon>Eukaryota</taxon>
        <taxon>Viridiplantae</taxon>
        <taxon>Streptophyta</taxon>
        <taxon>Embryophyta</taxon>
        <taxon>Tracheophyta</taxon>
        <taxon>Spermatophyta</taxon>
        <taxon>Magnoliopsida</taxon>
        <taxon>eudicotyledons</taxon>
        <taxon>Gunneridae</taxon>
        <taxon>Pentapetalae</taxon>
        <taxon>rosids</taxon>
        <taxon>fabids</taxon>
        <taxon>Rosales</taxon>
        <taxon>Rosaceae</taxon>
        <taxon>Rosoideae</taxon>
        <taxon>Rosoideae incertae sedis</taxon>
        <taxon>Rosa</taxon>
    </lineage>
</organism>
<keyword evidence="2" id="KW-1185">Reference proteome</keyword>
<gene>
    <name evidence="1" type="ORF">RchiOBHm_Chr3g0479781</name>
</gene>
<reference evidence="1 2" key="1">
    <citation type="journal article" date="2018" name="Nat. Genet.">
        <title>The Rosa genome provides new insights in the design of modern roses.</title>
        <authorList>
            <person name="Bendahmane M."/>
        </authorList>
    </citation>
    <scope>NUCLEOTIDE SEQUENCE [LARGE SCALE GENOMIC DNA]</scope>
    <source>
        <strain evidence="2">cv. Old Blush</strain>
    </source>
</reference>
<protein>
    <submittedName>
        <fullName evidence="1">Uncharacterized protein</fullName>
    </submittedName>
</protein>
<evidence type="ECO:0000313" key="1">
    <source>
        <dbReference type="EMBL" id="PRQ44484.1"/>
    </source>
</evidence>
<dbReference type="AlphaFoldDB" id="A0A2P6RDJ0"/>
<sequence length="106" mass="11940">MHLEACDTYDLIKHARINDLLGLRLAWVSSMATTCAWATPRMLAQRLHTQPHPTCSNNPTCSIMSNMFYLSPKFTNASYDVTGTTPTNLYGHPLHLPLSIVRVIWP</sequence>
<proteinExistence type="predicted"/>
<dbReference type="Gramene" id="PRQ44484">
    <property type="protein sequence ID" value="PRQ44484"/>
    <property type="gene ID" value="RchiOBHm_Chr3g0479781"/>
</dbReference>
<dbReference type="EMBL" id="PDCK01000041">
    <property type="protein sequence ID" value="PRQ44484.1"/>
    <property type="molecule type" value="Genomic_DNA"/>
</dbReference>
<comment type="caution">
    <text evidence="1">The sequence shown here is derived from an EMBL/GenBank/DDBJ whole genome shotgun (WGS) entry which is preliminary data.</text>
</comment>
<accession>A0A2P6RDJ0</accession>
<name>A0A2P6RDJ0_ROSCH</name>
<evidence type="ECO:0000313" key="2">
    <source>
        <dbReference type="Proteomes" id="UP000238479"/>
    </source>
</evidence>